<accession>A0A4C1Z750</accession>
<evidence type="ECO:0000256" key="1">
    <source>
        <dbReference type="SAM" id="MobiDB-lite"/>
    </source>
</evidence>
<evidence type="ECO:0000313" key="3">
    <source>
        <dbReference type="Proteomes" id="UP000299102"/>
    </source>
</evidence>
<gene>
    <name evidence="2" type="ORF">EVAR_89155_1</name>
</gene>
<name>A0A4C1Z750_EUMVA</name>
<proteinExistence type="predicted"/>
<dbReference type="EMBL" id="BGZK01001583">
    <property type="protein sequence ID" value="GBP82729.1"/>
    <property type="molecule type" value="Genomic_DNA"/>
</dbReference>
<dbReference type="Proteomes" id="UP000299102">
    <property type="component" value="Unassembled WGS sequence"/>
</dbReference>
<keyword evidence="3" id="KW-1185">Reference proteome</keyword>
<reference evidence="2 3" key="1">
    <citation type="journal article" date="2019" name="Commun. Biol.">
        <title>The bagworm genome reveals a unique fibroin gene that provides high tensile strength.</title>
        <authorList>
            <person name="Kono N."/>
            <person name="Nakamura H."/>
            <person name="Ohtoshi R."/>
            <person name="Tomita M."/>
            <person name="Numata K."/>
            <person name="Arakawa K."/>
        </authorList>
    </citation>
    <scope>NUCLEOTIDE SEQUENCE [LARGE SCALE GENOMIC DNA]</scope>
</reference>
<feature type="region of interest" description="Disordered" evidence="1">
    <location>
        <begin position="122"/>
        <end position="158"/>
    </location>
</feature>
<protein>
    <submittedName>
        <fullName evidence="2">Uncharacterized protein</fullName>
    </submittedName>
</protein>
<dbReference type="AlphaFoldDB" id="A0A4C1Z750"/>
<comment type="caution">
    <text evidence="2">The sequence shown here is derived from an EMBL/GenBank/DDBJ whole genome shotgun (WGS) entry which is preliminary data.</text>
</comment>
<sequence length="167" mass="18730">MNENPCSPSNAEFQTGIYTYGAKGPVGLARRLRQDSRYTTILFALIMSERNSYTENSFLGRHARPAGRRAQARLDVNHQVNELESRRWSSPPMDARHGLRKDECVAGLLANEIVYKTRHVKSSPIAKPSSTHHIERQQGQQAGRLVTGGERGTSHKSRDVACLNLNY</sequence>
<evidence type="ECO:0000313" key="2">
    <source>
        <dbReference type="EMBL" id="GBP82729.1"/>
    </source>
</evidence>
<organism evidence="2 3">
    <name type="scientific">Eumeta variegata</name>
    <name type="common">Bagworm moth</name>
    <name type="synonym">Eumeta japonica</name>
    <dbReference type="NCBI Taxonomy" id="151549"/>
    <lineage>
        <taxon>Eukaryota</taxon>
        <taxon>Metazoa</taxon>
        <taxon>Ecdysozoa</taxon>
        <taxon>Arthropoda</taxon>
        <taxon>Hexapoda</taxon>
        <taxon>Insecta</taxon>
        <taxon>Pterygota</taxon>
        <taxon>Neoptera</taxon>
        <taxon>Endopterygota</taxon>
        <taxon>Lepidoptera</taxon>
        <taxon>Glossata</taxon>
        <taxon>Ditrysia</taxon>
        <taxon>Tineoidea</taxon>
        <taxon>Psychidae</taxon>
        <taxon>Oiketicinae</taxon>
        <taxon>Eumeta</taxon>
    </lineage>
</organism>